<dbReference type="RefSeq" id="XP_022583963.1">
    <property type="nucleotide sequence ID" value="XM_022721040.1"/>
</dbReference>
<accession>A0A1L9SQS3</accession>
<feature type="compositionally biased region" description="Polar residues" evidence="2">
    <location>
        <begin position="204"/>
        <end position="215"/>
    </location>
</feature>
<dbReference type="VEuPathDB" id="FungiDB:ASPZODRAFT_112423"/>
<feature type="compositionally biased region" description="Low complexity" evidence="2">
    <location>
        <begin position="70"/>
        <end position="85"/>
    </location>
</feature>
<evidence type="ECO:0000256" key="1">
    <source>
        <dbReference type="SAM" id="Coils"/>
    </source>
</evidence>
<organism evidence="3 4">
    <name type="scientific">Penicilliopsis zonata CBS 506.65</name>
    <dbReference type="NCBI Taxonomy" id="1073090"/>
    <lineage>
        <taxon>Eukaryota</taxon>
        <taxon>Fungi</taxon>
        <taxon>Dikarya</taxon>
        <taxon>Ascomycota</taxon>
        <taxon>Pezizomycotina</taxon>
        <taxon>Eurotiomycetes</taxon>
        <taxon>Eurotiomycetidae</taxon>
        <taxon>Eurotiales</taxon>
        <taxon>Aspergillaceae</taxon>
        <taxon>Penicilliopsis</taxon>
    </lineage>
</organism>
<dbReference type="STRING" id="1073090.A0A1L9SQS3"/>
<feature type="compositionally biased region" description="Polar residues" evidence="2">
    <location>
        <begin position="135"/>
        <end position="167"/>
    </location>
</feature>
<name>A0A1L9SQS3_9EURO</name>
<reference evidence="4" key="1">
    <citation type="journal article" date="2017" name="Genome Biol.">
        <title>Comparative genomics reveals high biological diversity and specific adaptations in the industrially and medically important fungal genus Aspergillus.</title>
        <authorList>
            <person name="de Vries R.P."/>
            <person name="Riley R."/>
            <person name="Wiebenga A."/>
            <person name="Aguilar-Osorio G."/>
            <person name="Amillis S."/>
            <person name="Uchima C.A."/>
            <person name="Anderluh G."/>
            <person name="Asadollahi M."/>
            <person name="Askin M."/>
            <person name="Barry K."/>
            <person name="Battaglia E."/>
            <person name="Bayram O."/>
            <person name="Benocci T."/>
            <person name="Braus-Stromeyer S.A."/>
            <person name="Caldana C."/>
            <person name="Canovas D."/>
            <person name="Cerqueira G.C."/>
            <person name="Chen F."/>
            <person name="Chen W."/>
            <person name="Choi C."/>
            <person name="Clum A."/>
            <person name="Dos Santos R.A."/>
            <person name="Damasio A.R."/>
            <person name="Diallinas G."/>
            <person name="Emri T."/>
            <person name="Fekete E."/>
            <person name="Flipphi M."/>
            <person name="Freyberg S."/>
            <person name="Gallo A."/>
            <person name="Gournas C."/>
            <person name="Habgood R."/>
            <person name="Hainaut M."/>
            <person name="Harispe M.L."/>
            <person name="Henrissat B."/>
            <person name="Hilden K.S."/>
            <person name="Hope R."/>
            <person name="Hossain A."/>
            <person name="Karabika E."/>
            <person name="Karaffa L."/>
            <person name="Karanyi Z."/>
            <person name="Krasevec N."/>
            <person name="Kuo A."/>
            <person name="Kusch H."/>
            <person name="LaButti K."/>
            <person name="Lagendijk E.L."/>
            <person name="Lapidus A."/>
            <person name="Levasseur A."/>
            <person name="Lindquist E."/>
            <person name="Lipzen A."/>
            <person name="Logrieco A.F."/>
            <person name="MacCabe A."/>
            <person name="Maekelae M.R."/>
            <person name="Malavazi I."/>
            <person name="Melin P."/>
            <person name="Meyer V."/>
            <person name="Mielnichuk N."/>
            <person name="Miskei M."/>
            <person name="Molnar A.P."/>
            <person name="Mule G."/>
            <person name="Ngan C.Y."/>
            <person name="Orejas M."/>
            <person name="Orosz E."/>
            <person name="Ouedraogo J.P."/>
            <person name="Overkamp K.M."/>
            <person name="Park H.-S."/>
            <person name="Perrone G."/>
            <person name="Piumi F."/>
            <person name="Punt P.J."/>
            <person name="Ram A.F."/>
            <person name="Ramon A."/>
            <person name="Rauscher S."/>
            <person name="Record E."/>
            <person name="Riano-Pachon D.M."/>
            <person name="Robert V."/>
            <person name="Roehrig J."/>
            <person name="Ruller R."/>
            <person name="Salamov A."/>
            <person name="Salih N.S."/>
            <person name="Samson R.A."/>
            <person name="Sandor E."/>
            <person name="Sanguinetti M."/>
            <person name="Schuetze T."/>
            <person name="Sepcic K."/>
            <person name="Shelest E."/>
            <person name="Sherlock G."/>
            <person name="Sophianopoulou V."/>
            <person name="Squina F.M."/>
            <person name="Sun H."/>
            <person name="Susca A."/>
            <person name="Todd R.B."/>
            <person name="Tsang A."/>
            <person name="Unkles S.E."/>
            <person name="van de Wiele N."/>
            <person name="van Rossen-Uffink D."/>
            <person name="Oliveira J.V."/>
            <person name="Vesth T.C."/>
            <person name="Visser J."/>
            <person name="Yu J.-H."/>
            <person name="Zhou M."/>
            <person name="Andersen M.R."/>
            <person name="Archer D.B."/>
            <person name="Baker S.E."/>
            <person name="Benoit I."/>
            <person name="Brakhage A.A."/>
            <person name="Braus G.H."/>
            <person name="Fischer R."/>
            <person name="Frisvad J.C."/>
            <person name="Goldman G.H."/>
            <person name="Houbraken J."/>
            <person name="Oakley B."/>
            <person name="Pocsi I."/>
            <person name="Scazzocchio C."/>
            <person name="Seiboth B."/>
            <person name="vanKuyk P.A."/>
            <person name="Wortman J."/>
            <person name="Dyer P.S."/>
            <person name="Grigoriev I.V."/>
        </authorList>
    </citation>
    <scope>NUCLEOTIDE SEQUENCE [LARGE SCALE GENOMIC DNA]</scope>
    <source>
        <strain evidence="4">CBS 506.65</strain>
    </source>
</reference>
<feature type="coiled-coil region" evidence="1">
    <location>
        <begin position="895"/>
        <end position="924"/>
    </location>
</feature>
<feature type="compositionally biased region" description="Basic residues" evidence="2">
    <location>
        <begin position="251"/>
        <end position="260"/>
    </location>
</feature>
<feature type="compositionally biased region" description="Pro residues" evidence="2">
    <location>
        <begin position="545"/>
        <end position="558"/>
    </location>
</feature>
<evidence type="ECO:0000313" key="3">
    <source>
        <dbReference type="EMBL" id="OJJ49453.1"/>
    </source>
</evidence>
<feature type="compositionally biased region" description="Basic and acidic residues" evidence="2">
    <location>
        <begin position="343"/>
        <end position="357"/>
    </location>
</feature>
<dbReference type="AlphaFoldDB" id="A0A1L9SQS3"/>
<feature type="compositionally biased region" description="Low complexity" evidence="2">
    <location>
        <begin position="235"/>
        <end position="250"/>
    </location>
</feature>
<feature type="compositionally biased region" description="Basic and acidic residues" evidence="2">
    <location>
        <begin position="714"/>
        <end position="728"/>
    </location>
</feature>
<dbReference type="GeneID" id="34607505"/>
<evidence type="ECO:0000313" key="4">
    <source>
        <dbReference type="Proteomes" id="UP000184188"/>
    </source>
</evidence>
<dbReference type="Proteomes" id="UP000184188">
    <property type="component" value="Unassembled WGS sequence"/>
</dbReference>
<feature type="compositionally biased region" description="Low complexity" evidence="2">
    <location>
        <begin position="642"/>
        <end position="657"/>
    </location>
</feature>
<proteinExistence type="predicted"/>
<feature type="region of interest" description="Disordered" evidence="2">
    <location>
        <begin position="44"/>
        <end position="565"/>
    </location>
</feature>
<dbReference type="OrthoDB" id="5367052at2759"/>
<protein>
    <submittedName>
        <fullName evidence="3">Uncharacterized protein</fullName>
    </submittedName>
</protein>
<gene>
    <name evidence="3" type="ORF">ASPZODRAFT_112423</name>
</gene>
<keyword evidence="4" id="KW-1185">Reference proteome</keyword>
<feature type="region of interest" description="Disordered" evidence="2">
    <location>
        <begin position="1"/>
        <end position="32"/>
    </location>
</feature>
<feature type="region of interest" description="Disordered" evidence="2">
    <location>
        <begin position="691"/>
        <end position="729"/>
    </location>
</feature>
<feature type="compositionally biased region" description="Polar residues" evidence="2">
    <location>
        <begin position="658"/>
        <end position="667"/>
    </location>
</feature>
<feature type="compositionally biased region" description="Pro residues" evidence="2">
    <location>
        <begin position="222"/>
        <end position="234"/>
    </location>
</feature>
<feature type="region of interest" description="Disordered" evidence="2">
    <location>
        <begin position="636"/>
        <end position="679"/>
    </location>
</feature>
<feature type="compositionally biased region" description="Low complexity" evidence="2">
    <location>
        <begin position="186"/>
        <end position="203"/>
    </location>
</feature>
<feature type="compositionally biased region" description="Gly residues" evidence="2">
    <location>
        <begin position="455"/>
        <end position="470"/>
    </location>
</feature>
<dbReference type="EMBL" id="KV878338">
    <property type="protein sequence ID" value="OJJ49453.1"/>
    <property type="molecule type" value="Genomic_DNA"/>
</dbReference>
<feature type="compositionally biased region" description="Polar residues" evidence="2">
    <location>
        <begin position="421"/>
        <end position="446"/>
    </location>
</feature>
<sequence>MALRQSSSYAVPYNPRDWGLPGNGGSQGPAATMTVSVSLPWSNATGIDISPSLPPPPYSPPSQGQSTDPAVSVASVSSSAAVSSSYPAPVQSLGESPLNHRRPMPRPRPLSMVHLGDTGSGGQVAYLPPPPPLGANSSLQNRSHGPRSRLSNAFSPPENNQSFSSIDLQHMPSTPYVMDGSPIPPASRRAVSAGAVVSSAGSSWNARQSSDSPPQGSWEPGMPLPPPPPGPPPTTRSQSVSGSSDTVSSRHSMHLPRARARQPPVMGTTLDRIPPTPADWVDDTTTDSDPSLKQKVPLHIVTGPPSTLLPEVAAPGGSSVHPSPPSRRPSNSGLFRSPAVRDPSAKGIRERRVERRSRQGLGSQDLSAVSSSSNPWASDLDRTQAVKPANLDFPAPGQQIDSDRSLFPARFTPKSARSIGSDGQPTGNRPRTSSTGLFSNRSSLSTPRPEVTSGSGSGSGSGPQGFGMGGAYAHTPPFSPGSHADPSPYAKTMPHPVNPKALPTPPPQHPQEISPASRRGSNSGGGLGDRPVSHLLHLPNDTITVPPPLTPRRPPPEPTRSTEKVRDTAFLQEAIRRHQEFIEKEATAASEEEALKLFADFVLSESHIRRERYKDIWDHSGFDVEDVRRNLFEVPPVPGHCSPYRSRSLSSSRPASRGNISTSNVTDNPPMRPESGWWNNYKPSLSPIASMSMSNESSRGRAPSRWWESVSSSDGRDPRVQRSKRESKYMGVQQEIREAMQWANMPSLSALNEDQSGTHFVYGPDEYPPEKVGWHEEDGGDETVCPAERTPNALNTFSVSTETHKMDVSRLITLPPPYPRHYPAVNNSHPDLVAYRTTVRSITDLSEVKATRQRHKTQTERLQKEHQERVQQNRRLFKENIQSQIQQGSLSFAEAAEAEAALAIEEQQAERELAKAELDTYQDTVLKPMHAILTDRIERATASMDKLCSQLFDDAQNETPDQTQAEGDEKPELLEKITQLKWLFEAREQLHREVYELVGGRDEKYQAVVSLPYKHSGNEDKARETSAFFAQDAMDRRVQHEAAALARLESFLDVIEQNVVRGVEIQLSSFWDIAPSLLALVQQIPDQLDGFEIQIPAGEYDENPSYQAHPLQYLYSVVWHAERSSYQYIESQTNLLCLLHEVKSAVMRANYKHIEAQRIRQGEPEDTVHEETHGLRADEERHLTADLKDKVGTVESQWTEALGSHIEALRERVKAQLQAEDGWEDMEQLE</sequence>
<feature type="compositionally biased region" description="Low complexity" evidence="2">
    <location>
        <begin position="367"/>
        <end position="378"/>
    </location>
</feature>
<keyword evidence="1" id="KW-0175">Coiled coil</keyword>
<evidence type="ECO:0000256" key="2">
    <source>
        <dbReference type="SAM" id="MobiDB-lite"/>
    </source>
</evidence>